<dbReference type="Gene3D" id="1.20.1250.20">
    <property type="entry name" value="MFS general substrate transporter like domains"/>
    <property type="match status" value="1"/>
</dbReference>
<dbReference type="GO" id="GO:0005635">
    <property type="term" value="C:nuclear envelope"/>
    <property type="evidence" value="ECO:0007669"/>
    <property type="project" value="TreeGrafter"/>
</dbReference>
<dbReference type="OrthoDB" id="440553at2759"/>
<accession>A0A482VML3</accession>
<dbReference type="EMBL" id="QDEB01083758">
    <property type="protein sequence ID" value="RZC34020.1"/>
    <property type="molecule type" value="Genomic_DNA"/>
</dbReference>
<feature type="transmembrane region" description="Helical" evidence="1">
    <location>
        <begin position="31"/>
        <end position="53"/>
    </location>
</feature>
<protein>
    <submittedName>
        <fullName evidence="2">Major facilitator superfamily domain-containing protein 9-like</fullName>
    </submittedName>
</protein>
<sequence length="272" mass="30065">MGAINKIQALMGFAFIFGSLISGHLSEYENGMKYIFALISAGFAVNFGLICLIKDAKVERKKQEKQSFNIFKEISLAAQNLRNVNWPKYWDLFVIKLIIDFSFNVFQFNSGLILLKRFGIVGKSFGYVIATMGIIGIATNLAMMTVKRHLYSKDDSGLTRLLHGNILLIITYLGFGLNTNFSLFIAYLVPMSVARTLIEATFTEVLLGRASPDEKGSIMGTFDSTLSLGGLVAPVLSGVIADSWGEDICLLFCVFPLIFGAILTYSQKMKVQ</sequence>
<keyword evidence="3" id="KW-1185">Reference proteome</keyword>
<evidence type="ECO:0000313" key="3">
    <source>
        <dbReference type="Proteomes" id="UP000292052"/>
    </source>
</evidence>
<dbReference type="PANTHER" id="PTHR24002">
    <property type="entry name" value="SOLUTE CARRIER FAMILY 22 MEMBER 18"/>
    <property type="match status" value="1"/>
</dbReference>
<keyword evidence="1" id="KW-0472">Membrane</keyword>
<feature type="transmembrane region" description="Helical" evidence="1">
    <location>
        <begin position="7"/>
        <end position="25"/>
    </location>
</feature>
<evidence type="ECO:0000256" key="1">
    <source>
        <dbReference type="SAM" id="Phobius"/>
    </source>
</evidence>
<name>A0A482VML3_ASBVE</name>
<dbReference type="AlphaFoldDB" id="A0A482VML3"/>
<dbReference type="PANTHER" id="PTHR24002:SF3">
    <property type="entry name" value="SOLUTE CARRIER FAMILY 22 MEMBER 18"/>
    <property type="match status" value="1"/>
</dbReference>
<proteinExistence type="predicted"/>
<evidence type="ECO:0000313" key="2">
    <source>
        <dbReference type="EMBL" id="RZC34020.1"/>
    </source>
</evidence>
<dbReference type="SUPFAM" id="SSF103473">
    <property type="entry name" value="MFS general substrate transporter"/>
    <property type="match status" value="1"/>
</dbReference>
<dbReference type="InterPro" id="IPR036259">
    <property type="entry name" value="MFS_trans_sf"/>
</dbReference>
<dbReference type="Proteomes" id="UP000292052">
    <property type="component" value="Unassembled WGS sequence"/>
</dbReference>
<keyword evidence="1" id="KW-0812">Transmembrane</keyword>
<reference evidence="2 3" key="1">
    <citation type="submission" date="2017-03" db="EMBL/GenBank/DDBJ databases">
        <title>Genome of the blue death feigning beetle - Asbolus verrucosus.</title>
        <authorList>
            <person name="Rider S.D."/>
        </authorList>
    </citation>
    <scope>NUCLEOTIDE SEQUENCE [LARGE SCALE GENOMIC DNA]</scope>
    <source>
        <strain evidence="2">Butters</strain>
        <tissue evidence="2">Head and leg muscle</tissue>
    </source>
</reference>
<feature type="transmembrane region" description="Helical" evidence="1">
    <location>
        <begin position="126"/>
        <end position="146"/>
    </location>
</feature>
<feature type="transmembrane region" description="Helical" evidence="1">
    <location>
        <begin position="244"/>
        <end position="265"/>
    </location>
</feature>
<gene>
    <name evidence="2" type="ORF">BDFB_008910</name>
</gene>
<comment type="caution">
    <text evidence="2">The sequence shown here is derived from an EMBL/GenBank/DDBJ whole genome shotgun (WGS) entry which is preliminary data.</text>
</comment>
<organism evidence="2 3">
    <name type="scientific">Asbolus verrucosus</name>
    <name type="common">Desert ironclad beetle</name>
    <dbReference type="NCBI Taxonomy" id="1661398"/>
    <lineage>
        <taxon>Eukaryota</taxon>
        <taxon>Metazoa</taxon>
        <taxon>Ecdysozoa</taxon>
        <taxon>Arthropoda</taxon>
        <taxon>Hexapoda</taxon>
        <taxon>Insecta</taxon>
        <taxon>Pterygota</taxon>
        <taxon>Neoptera</taxon>
        <taxon>Endopterygota</taxon>
        <taxon>Coleoptera</taxon>
        <taxon>Polyphaga</taxon>
        <taxon>Cucujiformia</taxon>
        <taxon>Tenebrionidae</taxon>
        <taxon>Pimeliinae</taxon>
        <taxon>Asbolus</taxon>
    </lineage>
</organism>
<keyword evidence="1" id="KW-1133">Transmembrane helix</keyword>
<feature type="transmembrane region" description="Helical" evidence="1">
    <location>
        <begin position="166"/>
        <end position="189"/>
    </location>
</feature>